<evidence type="ECO:0000313" key="5">
    <source>
        <dbReference type="Proteomes" id="UP000242287"/>
    </source>
</evidence>
<feature type="domain" description="Myb-like" evidence="2">
    <location>
        <begin position="403"/>
        <end position="458"/>
    </location>
</feature>
<feature type="compositionally biased region" description="Basic and acidic residues" evidence="1">
    <location>
        <begin position="193"/>
        <end position="210"/>
    </location>
</feature>
<dbReference type="STRING" id="703135.A0A2A9NGD7"/>
<dbReference type="InterPro" id="IPR009057">
    <property type="entry name" value="Homeodomain-like_sf"/>
</dbReference>
<feature type="compositionally biased region" description="Acidic residues" evidence="1">
    <location>
        <begin position="262"/>
        <end position="274"/>
    </location>
</feature>
<feature type="compositionally biased region" description="Basic and acidic residues" evidence="1">
    <location>
        <begin position="349"/>
        <end position="365"/>
    </location>
</feature>
<gene>
    <name evidence="4" type="ORF">AMATHDRAFT_6872</name>
</gene>
<dbReference type="PANTHER" id="PTHR22705">
    <property type="entry name" value="ZINC FINGER, ZZ DOMAIN CONTAINING 3"/>
    <property type="match status" value="1"/>
</dbReference>
<feature type="compositionally biased region" description="Polar residues" evidence="1">
    <location>
        <begin position="296"/>
        <end position="307"/>
    </location>
</feature>
<feature type="compositionally biased region" description="Basic residues" evidence="1">
    <location>
        <begin position="323"/>
        <end position="333"/>
    </location>
</feature>
<keyword evidence="5" id="KW-1185">Reference proteome</keyword>
<evidence type="ECO:0000259" key="3">
    <source>
        <dbReference type="PROSITE" id="PS51294"/>
    </source>
</evidence>
<dbReference type="InterPro" id="IPR001005">
    <property type="entry name" value="SANT/Myb"/>
</dbReference>
<dbReference type="CDD" id="cd00167">
    <property type="entry name" value="SANT"/>
    <property type="match status" value="1"/>
</dbReference>
<feature type="compositionally biased region" description="Acidic residues" evidence="1">
    <location>
        <begin position="174"/>
        <end position="192"/>
    </location>
</feature>
<dbReference type="SUPFAM" id="SSF46689">
    <property type="entry name" value="Homeodomain-like"/>
    <property type="match status" value="1"/>
</dbReference>
<dbReference type="SMART" id="SM00717">
    <property type="entry name" value="SANT"/>
    <property type="match status" value="1"/>
</dbReference>
<dbReference type="AlphaFoldDB" id="A0A2A9NGD7"/>
<evidence type="ECO:0000313" key="4">
    <source>
        <dbReference type="EMBL" id="PFH47321.1"/>
    </source>
</evidence>
<name>A0A2A9NGD7_9AGAR</name>
<feature type="region of interest" description="Disordered" evidence="1">
    <location>
        <begin position="156"/>
        <end position="409"/>
    </location>
</feature>
<evidence type="ECO:0000256" key="1">
    <source>
        <dbReference type="SAM" id="MobiDB-lite"/>
    </source>
</evidence>
<feature type="domain" description="HTH myb-type" evidence="3">
    <location>
        <begin position="408"/>
        <end position="462"/>
    </location>
</feature>
<accession>A0A2A9NGD7</accession>
<dbReference type="PROSITE" id="PS50090">
    <property type="entry name" value="MYB_LIKE"/>
    <property type="match status" value="1"/>
</dbReference>
<dbReference type="InterPro" id="IPR037830">
    <property type="entry name" value="ZZZ3"/>
</dbReference>
<sequence length="473" mass="52263">MDHKSTSTFQALEAFILTQRALLAQAQQDIARLQALKSYISSSSSPSSSSQPAAVDPNDLLDKLNELEVGEIKDPSFYRLQLPDGIDWSAFEGCDPGPLNALALSIQAKQASNSGPLPTQTSPPSELQRIVKESKKTILDPVLAQTPIYSNQIHHGVKRVSTQKQRNGNAIAEFGEEGEDEGEEEEEMDESEREALRMEFEREREQAKIRELKKRKIMHPAKLGGLSLPGFTRNRSSRSTDMGSGPGGLGTEEGVFIRRDVEDESADVDIDLGDDGAHGEEGSWNMGIASEIDGNTWDSAQSNAKPSSSHHEQQLVSSTSRPSRTRRATTKARARTEESSSTTQRKSKNKPERKNSHADVNRNEDTPDGMEMDVDEEYAGSKGSSKLGKAAANRDGTGTGKPKSETYKQAWSVSEQHLLEQLLEQIPDGEKNRWKKISRAMDGRRTPRQVASRVQKYFEKLKRFGIDVNAGIK</sequence>
<organism evidence="4 5">
    <name type="scientific">Amanita thiersii Skay4041</name>
    <dbReference type="NCBI Taxonomy" id="703135"/>
    <lineage>
        <taxon>Eukaryota</taxon>
        <taxon>Fungi</taxon>
        <taxon>Dikarya</taxon>
        <taxon>Basidiomycota</taxon>
        <taxon>Agaricomycotina</taxon>
        <taxon>Agaricomycetes</taxon>
        <taxon>Agaricomycetidae</taxon>
        <taxon>Agaricales</taxon>
        <taxon>Pluteineae</taxon>
        <taxon>Amanitaceae</taxon>
        <taxon>Amanita</taxon>
    </lineage>
</organism>
<proteinExistence type="predicted"/>
<dbReference type="PROSITE" id="PS51294">
    <property type="entry name" value="HTH_MYB"/>
    <property type="match status" value="1"/>
</dbReference>
<protein>
    <submittedName>
        <fullName evidence="4">Uncharacterized protein</fullName>
    </submittedName>
</protein>
<feature type="compositionally biased region" description="Acidic residues" evidence="1">
    <location>
        <begin position="366"/>
        <end position="378"/>
    </location>
</feature>
<dbReference type="PANTHER" id="PTHR22705:SF0">
    <property type="entry name" value="ZZ-TYPE ZINC FINGER-CONTAINING PROTEIN 3"/>
    <property type="match status" value="1"/>
</dbReference>
<dbReference type="Pfam" id="PF00249">
    <property type="entry name" value="Myb_DNA-binding"/>
    <property type="match status" value="1"/>
</dbReference>
<evidence type="ECO:0000259" key="2">
    <source>
        <dbReference type="PROSITE" id="PS50090"/>
    </source>
</evidence>
<dbReference type="InterPro" id="IPR017930">
    <property type="entry name" value="Myb_dom"/>
</dbReference>
<feature type="compositionally biased region" description="Polar residues" evidence="1">
    <location>
        <begin position="233"/>
        <end position="242"/>
    </location>
</feature>
<reference evidence="4 5" key="1">
    <citation type="submission" date="2014-02" db="EMBL/GenBank/DDBJ databases">
        <title>Transposable element dynamics among asymbiotic and ectomycorrhizal Amanita fungi.</title>
        <authorList>
            <consortium name="DOE Joint Genome Institute"/>
            <person name="Hess J."/>
            <person name="Skrede I."/>
            <person name="Wolfe B."/>
            <person name="LaButti K."/>
            <person name="Ohm R.A."/>
            <person name="Grigoriev I.V."/>
            <person name="Pringle A."/>
        </authorList>
    </citation>
    <scope>NUCLEOTIDE SEQUENCE [LARGE SCALE GENOMIC DNA]</scope>
    <source>
        <strain evidence="4 5">SKay4041</strain>
    </source>
</reference>
<dbReference type="OrthoDB" id="424753at2759"/>
<dbReference type="EMBL" id="KZ302119">
    <property type="protein sequence ID" value="PFH47321.1"/>
    <property type="molecule type" value="Genomic_DNA"/>
</dbReference>
<dbReference type="Gene3D" id="1.10.10.60">
    <property type="entry name" value="Homeodomain-like"/>
    <property type="match status" value="1"/>
</dbReference>
<dbReference type="Proteomes" id="UP000242287">
    <property type="component" value="Unassembled WGS sequence"/>
</dbReference>